<sequence length="282" mass="31388">MLPNFVLETPTSEEPYGAELWAFKTGSDTDYLANNKILSKLPDDLDYPIGQLCGMVREAWCTAFNTREVTIMAGNPPTIQYFDYLNPHTRTKKSDQETFPFSDVVQIVANATAFQALSSTGEVVSWGDSRYPQVLARPVTDQTPAKTPHPILSVRDLPTGRIRKISAGPYFTAGITTGNDLYIWGQPPPGPENEEEPNPINSLLDDDAVSIDCHGHDILDVACGKDCMLVLTVTLDAKMKMKSALQKYVESEGRKRQLEHEYQVLSVRVLVYFSLFTLVLPL</sequence>
<dbReference type="InParanoid" id="H0EME4"/>
<dbReference type="Gene3D" id="2.130.10.30">
    <property type="entry name" value="Regulator of chromosome condensation 1/beta-lactamase-inhibitor protein II"/>
    <property type="match status" value="1"/>
</dbReference>
<dbReference type="OrthoDB" id="5370059at2759"/>
<dbReference type="HOGENOM" id="CLU_987119_0_0_1"/>
<dbReference type="InterPro" id="IPR009091">
    <property type="entry name" value="RCC1/BLIP-II"/>
</dbReference>
<dbReference type="AlphaFoldDB" id="H0EME4"/>
<name>H0EME4_GLAL7</name>
<keyword evidence="2" id="KW-1185">Reference proteome</keyword>
<protein>
    <submittedName>
        <fullName evidence="1">Putative Rho GTPase-activating protein gacGG</fullName>
    </submittedName>
</protein>
<dbReference type="SUPFAM" id="SSF50985">
    <property type="entry name" value="RCC1/BLIP-II"/>
    <property type="match status" value="1"/>
</dbReference>
<dbReference type="PANTHER" id="PTHR45982:SF1">
    <property type="entry name" value="REGULATOR OF CHROMOSOME CONDENSATION"/>
    <property type="match status" value="1"/>
</dbReference>
<gene>
    <name evidence="1" type="ORF">M7I_3780</name>
</gene>
<accession>H0EME4</accession>
<organism evidence="1 2">
    <name type="scientific">Glarea lozoyensis (strain ATCC 74030 / MF5533)</name>
    <dbReference type="NCBI Taxonomy" id="1104152"/>
    <lineage>
        <taxon>Eukaryota</taxon>
        <taxon>Fungi</taxon>
        <taxon>Dikarya</taxon>
        <taxon>Ascomycota</taxon>
        <taxon>Pezizomycotina</taxon>
        <taxon>Leotiomycetes</taxon>
        <taxon>Helotiales</taxon>
        <taxon>Helotiaceae</taxon>
        <taxon>Glarea</taxon>
    </lineage>
</organism>
<comment type="caution">
    <text evidence="1">The sequence shown here is derived from an EMBL/GenBank/DDBJ whole genome shotgun (WGS) entry which is preliminary data.</text>
</comment>
<dbReference type="InterPro" id="IPR051553">
    <property type="entry name" value="Ran_GTPase-activating"/>
</dbReference>
<dbReference type="PANTHER" id="PTHR45982">
    <property type="entry name" value="REGULATOR OF CHROMOSOME CONDENSATION"/>
    <property type="match status" value="1"/>
</dbReference>
<dbReference type="Proteomes" id="UP000005446">
    <property type="component" value="Unassembled WGS sequence"/>
</dbReference>
<proteinExistence type="predicted"/>
<dbReference type="EMBL" id="AGUE01000089">
    <property type="protein sequence ID" value="EHL00284.1"/>
    <property type="molecule type" value="Genomic_DNA"/>
</dbReference>
<dbReference type="Pfam" id="PF13540">
    <property type="entry name" value="RCC1_2"/>
    <property type="match status" value="1"/>
</dbReference>
<evidence type="ECO:0000313" key="2">
    <source>
        <dbReference type="Proteomes" id="UP000005446"/>
    </source>
</evidence>
<reference evidence="1 2" key="1">
    <citation type="journal article" date="2012" name="Eukaryot. Cell">
        <title>Genome sequence of the fungus Glarea lozoyensis: the first genome sequence of a species from the Helotiaceae family.</title>
        <authorList>
            <person name="Youssar L."/>
            <person name="Gruening B.A."/>
            <person name="Erxleben A."/>
            <person name="Guenther S."/>
            <person name="Huettel W."/>
        </authorList>
    </citation>
    <scope>NUCLEOTIDE SEQUENCE [LARGE SCALE GENOMIC DNA]</scope>
    <source>
        <strain evidence="2">ATCC 74030 / MF5533</strain>
    </source>
</reference>
<evidence type="ECO:0000313" key="1">
    <source>
        <dbReference type="EMBL" id="EHL00284.1"/>
    </source>
</evidence>